<feature type="domain" description="Erythromycin biosynthesis protein CIII-like C-terminal" evidence="2">
    <location>
        <begin position="300"/>
        <end position="394"/>
    </location>
</feature>
<gene>
    <name evidence="3" type="ORF">C7435_1993</name>
</gene>
<evidence type="ECO:0000313" key="4">
    <source>
        <dbReference type="Proteomes" id="UP000273675"/>
    </source>
</evidence>
<evidence type="ECO:0000259" key="2">
    <source>
        <dbReference type="Pfam" id="PF06722"/>
    </source>
</evidence>
<dbReference type="GO" id="GO:0005975">
    <property type="term" value="P:carbohydrate metabolic process"/>
    <property type="evidence" value="ECO:0007669"/>
    <property type="project" value="InterPro"/>
</dbReference>
<keyword evidence="3" id="KW-0808">Transferase</keyword>
<proteinExistence type="predicted"/>
<dbReference type="GO" id="GO:0016758">
    <property type="term" value="F:hexosyltransferase activity"/>
    <property type="evidence" value="ECO:0007669"/>
    <property type="project" value="InterPro"/>
</dbReference>
<name>A0A495D6S4_9PROT</name>
<dbReference type="GO" id="GO:0033072">
    <property type="term" value="P:vancomycin biosynthetic process"/>
    <property type="evidence" value="ECO:0007669"/>
    <property type="project" value="UniProtKB-ARBA"/>
</dbReference>
<dbReference type="InterPro" id="IPR004276">
    <property type="entry name" value="GlycoTrans_28_N"/>
</dbReference>
<dbReference type="CDD" id="cd03784">
    <property type="entry name" value="GT1_Gtf-like"/>
    <property type="match status" value="1"/>
</dbReference>
<dbReference type="RefSeq" id="WP_158025597.1">
    <property type="nucleotide sequence ID" value="NZ_RBIM01000004.1"/>
</dbReference>
<dbReference type="AlphaFoldDB" id="A0A495D6S4"/>
<evidence type="ECO:0000259" key="1">
    <source>
        <dbReference type="Pfam" id="PF03033"/>
    </source>
</evidence>
<organism evidence="3 4">
    <name type="scientific">Maricaulis maris</name>
    <dbReference type="NCBI Taxonomy" id="74318"/>
    <lineage>
        <taxon>Bacteria</taxon>
        <taxon>Pseudomonadati</taxon>
        <taxon>Pseudomonadota</taxon>
        <taxon>Alphaproteobacteria</taxon>
        <taxon>Maricaulales</taxon>
        <taxon>Maricaulaceae</taxon>
        <taxon>Maricaulis</taxon>
    </lineage>
</organism>
<evidence type="ECO:0000313" key="3">
    <source>
        <dbReference type="EMBL" id="RKQ96660.1"/>
    </source>
</evidence>
<comment type="caution">
    <text evidence="3">The sequence shown here is derived from an EMBL/GenBank/DDBJ whole genome shotgun (WGS) entry which is preliminary data.</text>
</comment>
<dbReference type="InterPro" id="IPR050426">
    <property type="entry name" value="Glycosyltransferase_28"/>
</dbReference>
<dbReference type="EMBL" id="RBIM01000004">
    <property type="protein sequence ID" value="RKQ96660.1"/>
    <property type="molecule type" value="Genomic_DNA"/>
</dbReference>
<sequence>MKIPIHTFGTRGDVQPYLALGLELQARGHAVTLSAPRDFTAWIESFGLPARAFDFNMGDFLRRAEALGVTRNPLKAYTHRAEMIDPMIDACLKEAVEGTRDADMVIAHPKALFSASGAEAVGAGFILGAPLPIISPTRCFPMPGVMARNRARWLNALSWAPLRLGMMPFRRKFNALRKSLGLAPVGNSLDYGRHRGEPCLRLTANSAHILRRPDDWDDYSVLTGNWVLPETSRTLAPEIETFLQGGDPPVYVGFGSMVTGDATRLVTAAISGLRKAGLRGIIARGWAELPATTQADMLVIDGAPHDLLFPRCRLIVHHGGAGTTAAALTAGKASLVTPFMVDQPWWAERLREAGLGQKALRPDHLTAGRFARALRRLAKDEVITRRCAAVGEQLRSENGVAHAADLIERDAKRWAGLASAGNMPKSG</sequence>
<protein>
    <submittedName>
        <fullName evidence="3">Sterol 3beta-glucosyltransferase</fullName>
    </submittedName>
</protein>
<dbReference type="Proteomes" id="UP000273675">
    <property type="component" value="Unassembled WGS sequence"/>
</dbReference>
<dbReference type="GO" id="GO:0008194">
    <property type="term" value="F:UDP-glycosyltransferase activity"/>
    <property type="evidence" value="ECO:0007669"/>
    <property type="project" value="InterPro"/>
</dbReference>
<dbReference type="PANTHER" id="PTHR48050">
    <property type="entry name" value="STEROL 3-BETA-GLUCOSYLTRANSFERASE"/>
    <property type="match status" value="1"/>
</dbReference>
<dbReference type="Gene3D" id="3.40.50.2000">
    <property type="entry name" value="Glycogen Phosphorylase B"/>
    <property type="match status" value="2"/>
</dbReference>
<dbReference type="PANTHER" id="PTHR48050:SF13">
    <property type="entry name" value="STEROL 3-BETA-GLUCOSYLTRANSFERASE UGT80A2"/>
    <property type="match status" value="1"/>
</dbReference>
<feature type="domain" description="Glycosyltransferase family 28 N-terminal" evidence="1">
    <location>
        <begin position="5"/>
        <end position="118"/>
    </location>
</feature>
<dbReference type="FunFam" id="3.40.50.2000:FF:000009">
    <property type="entry name" value="Sterol 3-beta-glucosyltransferase UGT80A2"/>
    <property type="match status" value="1"/>
</dbReference>
<dbReference type="SUPFAM" id="SSF53756">
    <property type="entry name" value="UDP-Glycosyltransferase/glycogen phosphorylase"/>
    <property type="match status" value="1"/>
</dbReference>
<reference evidence="3 4" key="1">
    <citation type="submission" date="2018-10" db="EMBL/GenBank/DDBJ databases">
        <title>Genomic Encyclopedia of Type Strains, Phase IV (KMG-IV): sequencing the most valuable type-strain genomes for metagenomic binning, comparative biology and taxonomic classification.</title>
        <authorList>
            <person name="Goeker M."/>
        </authorList>
    </citation>
    <scope>NUCLEOTIDE SEQUENCE [LARGE SCALE GENOMIC DNA]</scope>
    <source>
        <strain evidence="3 4">DSM 4734</strain>
    </source>
</reference>
<dbReference type="Pfam" id="PF06722">
    <property type="entry name" value="EryCIII-like_C"/>
    <property type="match status" value="1"/>
</dbReference>
<dbReference type="InterPro" id="IPR010610">
    <property type="entry name" value="EryCIII-like_C"/>
</dbReference>
<dbReference type="Pfam" id="PF03033">
    <property type="entry name" value="Glyco_transf_28"/>
    <property type="match status" value="1"/>
</dbReference>
<accession>A0A495D6S4</accession>
<dbReference type="InterPro" id="IPR002213">
    <property type="entry name" value="UDP_glucos_trans"/>
</dbReference>